<dbReference type="AlphaFoldDB" id="A0A7X1CEJ3"/>
<dbReference type="InterPro" id="IPR002110">
    <property type="entry name" value="Ankyrin_rpt"/>
</dbReference>
<dbReference type="SUPFAM" id="SSF48403">
    <property type="entry name" value="Ankyrin repeat"/>
    <property type="match status" value="1"/>
</dbReference>
<dbReference type="RefSeq" id="WP_185428778.1">
    <property type="nucleotide sequence ID" value="NZ_JAARRW010000002.1"/>
</dbReference>
<accession>A0A7X1CEJ3</accession>
<evidence type="ECO:0000259" key="2">
    <source>
        <dbReference type="Pfam" id="PF25535"/>
    </source>
</evidence>
<dbReference type="PANTHER" id="PTHR24127">
    <property type="entry name" value="ANKYRIN REPEAT AND EF-HAND DOMAIN-CONTAINING PROTEIN 1"/>
    <property type="match status" value="1"/>
</dbReference>
<protein>
    <submittedName>
        <fullName evidence="3">Ankyrin repeat domain-containing protein</fullName>
    </submittedName>
</protein>
<dbReference type="Pfam" id="PF25535">
    <property type="entry name" value="DUF7919"/>
    <property type="match status" value="1"/>
</dbReference>
<dbReference type="PANTHER" id="PTHR24127:SF1">
    <property type="entry name" value="ANKYRIN REPEAT AND EF-HAND DOMAIN-CONTAINING PROTEIN 1"/>
    <property type="match status" value="1"/>
</dbReference>
<organism evidence="3 4">
    <name type="scientific">Listeria booriae</name>
    <dbReference type="NCBI Taxonomy" id="1552123"/>
    <lineage>
        <taxon>Bacteria</taxon>
        <taxon>Bacillati</taxon>
        <taxon>Bacillota</taxon>
        <taxon>Bacilli</taxon>
        <taxon>Bacillales</taxon>
        <taxon>Listeriaceae</taxon>
        <taxon>Listeria</taxon>
    </lineage>
</organism>
<dbReference type="InterPro" id="IPR052801">
    <property type="entry name" value="Ankyrin-EF-hand"/>
</dbReference>
<dbReference type="PROSITE" id="PS50297">
    <property type="entry name" value="ANK_REP_REGION"/>
    <property type="match status" value="1"/>
</dbReference>
<reference evidence="3 4" key="1">
    <citation type="submission" date="2020-03" db="EMBL/GenBank/DDBJ databases">
        <title>Soil Listeria distribution.</title>
        <authorList>
            <person name="Liao J."/>
            <person name="Wiedmann M."/>
        </authorList>
    </citation>
    <scope>NUCLEOTIDE SEQUENCE [LARGE SCALE GENOMIC DNA]</scope>
    <source>
        <strain evidence="3 4">FSL L7-1387</strain>
    </source>
</reference>
<feature type="domain" description="DUF7919" evidence="2">
    <location>
        <begin position="4"/>
        <end position="114"/>
    </location>
</feature>
<proteinExistence type="predicted"/>
<evidence type="ECO:0000313" key="4">
    <source>
        <dbReference type="Proteomes" id="UP000541955"/>
    </source>
</evidence>
<dbReference type="Proteomes" id="UP000541955">
    <property type="component" value="Unassembled WGS sequence"/>
</dbReference>
<dbReference type="Pfam" id="PF12796">
    <property type="entry name" value="Ank_2"/>
    <property type="match status" value="1"/>
</dbReference>
<sequence>MNLYRDLSYYSDQHYENAKNIGWCKSDNHFGKSSNIDKDLIRNLWEFIKRPVNKTRGGMRIESVEYNNEKLNLGFSEIRVLDSNGRRYAAPDLLFHSIINGNYQPPQCFIDAVMDGPKPGTKVYEDYLSRYRQEMLWGESEEVIKISNRLTSCVLNGDIDGLFGFLDNSKSFIDIITENGSLLNTAIIAGKTDIARKLIEKGINIDKFSGSELNSAIDNNETEIVELLLIKGIFINVASMSTNPLFKAIVSNNIEVVELLLNHGIDVSTSYSNEFVRDMTALDMAKKYNNTKILKLLEA</sequence>
<dbReference type="Gene3D" id="1.25.40.20">
    <property type="entry name" value="Ankyrin repeat-containing domain"/>
    <property type="match status" value="1"/>
</dbReference>
<dbReference type="InterPro" id="IPR057679">
    <property type="entry name" value="DUF7919"/>
</dbReference>
<gene>
    <name evidence="3" type="ORF">HB902_05075</name>
</gene>
<dbReference type="SMART" id="SM00248">
    <property type="entry name" value="ANK"/>
    <property type="match status" value="3"/>
</dbReference>
<feature type="repeat" description="ANK" evidence="1">
    <location>
        <begin position="240"/>
        <end position="272"/>
    </location>
</feature>
<dbReference type="Pfam" id="PF13637">
    <property type="entry name" value="Ank_4"/>
    <property type="match status" value="1"/>
</dbReference>
<name>A0A7X1CEJ3_9LIST</name>
<dbReference type="EMBL" id="JAARRW010000002">
    <property type="protein sequence ID" value="MBC1561432.1"/>
    <property type="molecule type" value="Genomic_DNA"/>
</dbReference>
<dbReference type="PROSITE" id="PS50088">
    <property type="entry name" value="ANK_REPEAT"/>
    <property type="match status" value="1"/>
</dbReference>
<dbReference type="InterPro" id="IPR036770">
    <property type="entry name" value="Ankyrin_rpt-contain_sf"/>
</dbReference>
<evidence type="ECO:0000256" key="1">
    <source>
        <dbReference type="PROSITE-ProRule" id="PRU00023"/>
    </source>
</evidence>
<evidence type="ECO:0000313" key="3">
    <source>
        <dbReference type="EMBL" id="MBC1561432.1"/>
    </source>
</evidence>
<keyword evidence="1" id="KW-0040">ANK repeat</keyword>
<comment type="caution">
    <text evidence="3">The sequence shown here is derived from an EMBL/GenBank/DDBJ whole genome shotgun (WGS) entry which is preliminary data.</text>
</comment>